<evidence type="ECO:0000256" key="3">
    <source>
        <dbReference type="ARBA" id="ARBA00015281"/>
    </source>
</evidence>
<dbReference type="AlphaFoldDB" id="A0A371BF43"/>
<sequence length="178" mass="20241">MRNILIAAVLGIVALPSSQLLANDRQGSSERSRDGELSERRFEGHDNRRFEGHDNRRVKANQKIKQQRRAAWQDYKRYDYNRYDPKYGGYQAERYYRDGRYYQQRRLTNNDRVYRGSNSRYYCRRNDGTTGLIIGAIGGGLLGRSIAPSRSKTLGAILGGTGGALIGRSIGRNGLSCR</sequence>
<feature type="region of interest" description="Disordered" evidence="5">
    <location>
        <begin position="22"/>
        <end position="55"/>
    </location>
</feature>
<reference evidence="9" key="1">
    <citation type="submission" date="2018-08" db="EMBL/GenBank/DDBJ databases">
        <authorList>
            <person name="Kim S.-J."/>
            <person name="Jung G.-Y."/>
        </authorList>
    </citation>
    <scope>NUCLEOTIDE SEQUENCE [LARGE SCALE GENOMIC DNA]</scope>
    <source>
        <strain evidence="9">GY_G</strain>
    </source>
</reference>
<gene>
    <name evidence="8" type="ORF">DXH95_01425</name>
</gene>
<dbReference type="Proteomes" id="UP000263833">
    <property type="component" value="Unassembled WGS sequence"/>
</dbReference>
<evidence type="ECO:0000256" key="6">
    <source>
        <dbReference type="SAM" id="SignalP"/>
    </source>
</evidence>
<organism evidence="8 9">
    <name type="scientific">Sphingorhabdus pulchriflava</name>
    <dbReference type="NCBI Taxonomy" id="2292257"/>
    <lineage>
        <taxon>Bacteria</taxon>
        <taxon>Pseudomonadati</taxon>
        <taxon>Pseudomonadota</taxon>
        <taxon>Alphaproteobacteria</taxon>
        <taxon>Sphingomonadales</taxon>
        <taxon>Sphingomonadaceae</taxon>
        <taxon>Sphingorhabdus</taxon>
    </lineage>
</organism>
<evidence type="ECO:0000256" key="5">
    <source>
        <dbReference type="SAM" id="MobiDB-lite"/>
    </source>
</evidence>
<dbReference type="Pfam" id="PF05433">
    <property type="entry name" value="Rick_17kDa_Anti"/>
    <property type="match status" value="1"/>
</dbReference>
<evidence type="ECO:0000256" key="1">
    <source>
        <dbReference type="ARBA" id="ARBA00004459"/>
    </source>
</evidence>
<proteinExistence type="inferred from homology"/>
<protein>
    <recommendedName>
        <fullName evidence="3">17 kDa surface antigen</fullName>
    </recommendedName>
</protein>
<keyword evidence="4" id="KW-0449">Lipoprotein</keyword>
<comment type="caution">
    <text evidence="8">The sequence shown here is derived from an EMBL/GenBank/DDBJ whole genome shotgun (WGS) entry which is preliminary data.</text>
</comment>
<dbReference type="GO" id="GO:0009279">
    <property type="term" value="C:cell outer membrane"/>
    <property type="evidence" value="ECO:0007669"/>
    <property type="project" value="UniProtKB-SubCell"/>
</dbReference>
<name>A0A371BF43_9SPHN</name>
<dbReference type="RefSeq" id="WP_115549334.1">
    <property type="nucleotide sequence ID" value="NZ_QRGP01000001.1"/>
</dbReference>
<dbReference type="EMBL" id="QRGP01000001">
    <property type="protein sequence ID" value="RDV06128.1"/>
    <property type="molecule type" value="Genomic_DNA"/>
</dbReference>
<comment type="subcellular location">
    <subcellularLocation>
        <location evidence="1">Cell outer membrane</location>
        <topology evidence="1">Lipid-anchor</topology>
    </subcellularLocation>
</comment>
<evidence type="ECO:0000256" key="2">
    <source>
        <dbReference type="ARBA" id="ARBA00008681"/>
    </source>
</evidence>
<evidence type="ECO:0000256" key="4">
    <source>
        <dbReference type="ARBA" id="ARBA00023288"/>
    </source>
</evidence>
<keyword evidence="9" id="KW-1185">Reference proteome</keyword>
<comment type="similarity">
    <text evidence="2">Belongs to the rickettsiale 17 kDa surface antigen family.</text>
</comment>
<dbReference type="InterPro" id="IPR008816">
    <property type="entry name" value="Gly_zipper_2TM_dom"/>
</dbReference>
<keyword evidence="6" id="KW-0732">Signal</keyword>
<feature type="domain" description="Glycine zipper 2TM" evidence="7">
    <location>
        <begin position="131"/>
        <end position="171"/>
    </location>
</feature>
<accession>A0A371BF43</accession>
<feature type="signal peptide" evidence="6">
    <location>
        <begin position="1"/>
        <end position="22"/>
    </location>
</feature>
<evidence type="ECO:0000259" key="7">
    <source>
        <dbReference type="Pfam" id="PF05433"/>
    </source>
</evidence>
<feature type="chain" id="PRO_5016993896" description="17 kDa surface antigen" evidence="6">
    <location>
        <begin position="23"/>
        <end position="178"/>
    </location>
</feature>
<feature type="compositionally biased region" description="Basic and acidic residues" evidence="5">
    <location>
        <begin position="27"/>
        <end position="55"/>
    </location>
</feature>
<evidence type="ECO:0000313" key="9">
    <source>
        <dbReference type="Proteomes" id="UP000263833"/>
    </source>
</evidence>
<dbReference type="OrthoDB" id="7585895at2"/>
<evidence type="ECO:0000313" key="8">
    <source>
        <dbReference type="EMBL" id="RDV06128.1"/>
    </source>
</evidence>